<dbReference type="InterPro" id="IPR009297">
    <property type="entry name" value="DUF952"/>
</dbReference>
<dbReference type="Pfam" id="PF06108">
    <property type="entry name" value="DUF952"/>
    <property type="match status" value="1"/>
</dbReference>
<dbReference type="Proteomes" id="UP001501326">
    <property type="component" value="Unassembled WGS sequence"/>
</dbReference>
<proteinExistence type="predicted"/>
<dbReference type="RefSeq" id="WP_344195452.1">
    <property type="nucleotide sequence ID" value="NZ_BAAARN010000004.1"/>
</dbReference>
<name>A0ABP6HAQ1_9MICO</name>
<dbReference type="Gene3D" id="3.20.170.20">
    <property type="entry name" value="Protein of unknown function DUF952"/>
    <property type="match status" value="1"/>
</dbReference>
<evidence type="ECO:0000313" key="1">
    <source>
        <dbReference type="EMBL" id="GAA2738980.1"/>
    </source>
</evidence>
<comment type="caution">
    <text evidence="1">The sequence shown here is derived from an EMBL/GenBank/DDBJ whole genome shotgun (WGS) entry which is preliminary data.</text>
</comment>
<accession>A0ABP6HAQ1</accession>
<organism evidence="1 2">
    <name type="scientific">Pedococcus aerophilus</name>
    <dbReference type="NCBI Taxonomy" id="436356"/>
    <lineage>
        <taxon>Bacteria</taxon>
        <taxon>Bacillati</taxon>
        <taxon>Actinomycetota</taxon>
        <taxon>Actinomycetes</taxon>
        <taxon>Micrococcales</taxon>
        <taxon>Intrasporangiaceae</taxon>
        <taxon>Pedococcus</taxon>
    </lineage>
</organism>
<keyword evidence="2" id="KW-1185">Reference proteome</keyword>
<reference evidence="2" key="1">
    <citation type="journal article" date="2019" name="Int. J. Syst. Evol. Microbiol.">
        <title>The Global Catalogue of Microorganisms (GCM) 10K type strain sequencing project: providing services to taxonomists for standard genome sequencing and annotation.</title>
        <authorList>
            <consortium name="The Broad Institute Genomics Platform"/>
            <consortium name="The Broad Institute Genome Sequencing Center for Infectious Disease"/>
            <person name="Wu L."/>
            <person name="Ma J."/>
        </authorList>
    </citation>
    <scope>NUCLEOTIDE SEQUENCE [LARGE SCALE GENOMIC DNA]</scope>
    <source>
        <strain evidence="2">JCM 16378</strain>
    </source>
</reference>
<dbReference type="PANTHER" id="PTHR34129:SF1">
    <property type="entry name" value="DUF952 DOMAIN-CONTAINING PROTEIN"/>
    <property type="match status" value="1"/>
</dbReference>
<evidence type="ECO:0000313" key="2">
    <source>
        <dbReference type="Proteomes" id="UP001501326"/>
    </source>
</evidence>
<dbReference type="SUPFAM" id="SSF56399">
    <property type="entry name" value="ADP-ribosylation"/>
    <property type="match status" value="1"/>
</dbReference>
<dbReference type="PANTHER" id="PTHR34129">
    <property type="entry name" value="BLR1139 PROTEIN"/>
    <property type="match status" value="1"/>
</dbReference>
<gene>
    <name evidence="1" type="ORF">GCM10009867_33180</name>
</gene>
<protein>
    <submittedName>
        <fullName evidence="1">DUF952 domain-containing protein</fullName>
    </submittedName>
</protein>
<dbReference type="EMBL" id="BAAARN010000004">
    <property type="protein sequence ID" value="GAA2738980.1"/>
    <property type="molecule type" value="Genomic_DNA"/>
</dbReference>
<sequence length="118" mass="12905">MTIYHLAEPAHWAKAQDSGSYTQSTRGRTLEQEGFIHCSSAQQWPVVRRSFYAGVPEPLLLLEIDEDRLTEPPVVEVGNPVTGETFPHLYAALPTSAVVRVTELHPPHDGSGTPSSVS</sequence>